<comment type="caution">
    <text evidence="1">The sequence shown here is derived from an EMBL/GenBank/DDBJ whole genome shotgun (WGS) entry which is preliminary data.</text>
</comment>
<evidence type="ECO:0000313" key="1">
    <source>
        <dbReference type="EMBL" id="GFR32380.1"/>
    </source>
</evidence>
<name>A0A8X6M400_TRICU</name>
<reference evidence="1" key="1">
    <citation type="submission" date="2020-07" db="EMBL/GenBank/DDBJ databases">
        <title>Multicomponent nature underlies the extraordinary mechanical properties of spider dragline silk.</title>
        <authorList>
            <person name="Kono N."/>
            <person name="Nakamura H."/>
            <person name="Mori M."/>
            <person name="Yoshida Y."/>
            <person name="Ohtoshi R."/>
            <person name="Malay A.D."/>
            <person name="Moran D.A.P."/>
            <person name="Tomita M."/>
            <person name="Numata K."/>
            <person name="Arakawa K."/>
        </authorList>
    </citation>
    <scope>NUCLEOTIDE SEQUENCE</scope>
</reference>
<organism evidence="1 2">
    <name type="scientific">Trichonephila clavata</name>
    <name type="common">Joro spider</name>
    <name type="synonym">Nephila clavata</name>
    <dbReference type="NCBI Taxonomy" id="2740835"/>
    <lineage>
        <taxon>Eukaryota</taxon>
        <taxon>Metazoa</taxon>
        <taxon>Ecdysozoa</taxon>
        <taxon>Arthropoda</taxon>
        <taxon>Chelicerata</taxon>
        <taxon>Arachnida</taxon>
        <taxon>Araneae</taxon>
        <taxon>Araneomorphae</taxon>
        <taxon>Entelegynae</taxon>
        <taxon>Araneoidea</taxon>
        <taxon>Nephilidae</taxon>
        <taxon>Trichonephila</taxon>
    </lineage>
</organism>
<evidence type="ECO:0000313" key="2">
    <source>
        <dbReference type="Proteomes" id="UP000887116"/>
    </source>
</evidence>
<protein>
    <submittedName>
        <fullName evidence="1">Uncharacterized protein</fullName>
    </submittedName>
</protein>
<dbReference type="EMBL" id="BMAO01039567">
    <property type="protein sequence ID" value="GFR32380.1"/>
    <property type="molecule type" value="Genomic_DNA"/>
</dbReference>
<sequence length="85" mass="9488">MRSSAGGQEIFVYPLHLLWFVNKYSAQKINEKIFALCLPQWLSSLFEEAVSLAGDGLVLKLIFAIQILNHNVIINNSLVSVSNVL</sequence>
<dbReference type="Proteomes" id="UP000887116">
    <property type="component" value="Unassembled WGS sequence"/>
</dbReference>
<dbReference type="AlphaFoldDB" id="A0A8X6M400"/>
<accession>A0A8X6M400</accession>
<gene>
    <name evidence="1" type="ORF">TNCT_296791</name>
</gene>
<proteinExistence type="predicted"/>
<keyword evidence="2" id="KW-1185">Reference proteome</keyword>